<organism evidence="5 6">
    <name type="scientific">Plasmodium ovale curtisi</name>
    <dbReference type="NCBI Taxonomy" id="864141"/>
    <lineage>
        <taxon>Eukaryota</taxon>
        <taxon>Sar</taxon>
        <taxon>Alveolata</taxon>
        <taxon>Apicomplexa</taxon>
        <taxon>Aconoidasida</taxon>
        <taxon>Haemosporida</taxon>
        <taxon>Plasmodiidae</taxon>
        <taxon>Plasmodium</taxon>
        <taxon>Plasmodium (Plasmodium)</taxon>
    </lineage>
</organism>
<comment type="subcellular location">
    <subcellularLocation>
        <location evidence="1">Nucleus</location>
        <location evidence="1">Nucleolus</location>
    </subcellularLocation>
</comment>
<dbReference type="Pfam" id="PF03998">
    <property type="entry name" value="Utp11"/>
    <property type="match status" value="1"/>
</dbReference>
<accession>A0A1A8X4G1</accession>
<keyword evidence="4" id="KW-0539">Nucleus</keyword>
<dbReference type="PANTHER" id="PTHR12838:SF0">
    <property type="entry name" value="U3 SMALL NUCLEOLAR RNA-ASSOCIATED PROTEIN 11-RELATED"/>
    <property type="match status" value="1"/>
</dbReference>
<evidence type="ECO:0000256" key="4">
    <source>
        <dbReference type="ARBA" id="ARBA00023242"/>
    </source>
</evidence>
<evidence type="ECO:0000256" key="2">
    <source>
        <dbReference type="ARBA" id="ARBA00008105"/>
    </source>
</evidence>
<evidence type="ECO:0000256" key="3">
    <source>
        <dbReference type="ARBA" id="ARBA00022552"/>
    </source>
</evidence>
<dbReference type="PANTHER" id="PTHR12838">
    <property type="entry name" value="U3 SMALL NUCLEOLAR RNA-ASSOCIATED PROTEIN 11"/>
    <property type="match status" value="1"/>
</dbReference>
<reference evidence="6" key="1">
    <citation type="submission" date="2016-05" db="EMBL/GenBank/DDBJ databases">
        <authorList>
            <person name="Naeem Raeece"/>
        </authorList>
    </citation>
    <scope>NUCLEOTIDE SEQUENCE [LARGE SCALE GENOMIC DNA]</scope>
</reference>
<name>A0A1A8X4G1_PLAOA</name>
<dbReference type="GO" id="GO:0032040">
    <property type="term" value="C:small-subunit processome"/>
    <property type="evidence" value="ECO:0007669"/>
    <property type="project" value="InterPro"/>
</dbReference>
<proteinExistence type="inferred from homology"/>
<dbReference type="EMBL" id="FLQV01000874">
    <property type="protein sequence ID" value="SBS98653.1"/>
    <property type="molecule type" value="Genomic_DNA"/>
</dbReference>
<dbReference type="GO" id="GO:0006364">
    <property type="term" value="P:rRNA processing"/>
    <property type="evidence" value="ECO:0007669"/>
    <property type="project" value="UniProtKB-KW"/>
</dbReference>
<evidence type="ECO:0000313" key="6">
    <source>
        <dbReference type="Proteomes" id="UP000078546"/>
    </source>
</evidence>
<dbReference type="Proteomes" id="UP000078546">
    <property type="component" value="Unassembled WGS sequence"/>
</dbReference>
<dbReference type="InterPro" id="IPR007144">
    <property type="entry name" value="SSU_processome_Utp11"/>
</dbReference>
<keyword evidence="3" id="KW-0698">rRNA processing</keyword>
<evidence type="ECO:0000313" key="5">
    <source>
        <dbReference type="EMBL" id="SBS98653.1"/>
    </source>
</evidence>
<evidence type="ECO:0000256" key="1">
    <source>
        <dbReference type="ARBA" id="ARBA00004604"/>
    </source>
</evidence>
<gene>
    <name evidence="5" type="ORF">POVCU1_047790</name>
</gene>
<dbReference type="AlphaFoldDB" id="A0A1A8X4G1"/>
<protein>
    <submittedName>
        <fullName evidence="5">Nucleolar rRNA processing protein, putative</fullName>
    </submittedName>
</protein>
<comment type="similarity">
    <text evidence="2">Belongs to the UTP11 family.</text>
</comment>
<sequence>MSLLRGKPKGFETTWYNFKVINKKKRGVSNDNIISLGKLHDLNMSSLKNVVPKRSYLERGQAKNRLHLGELEKKVDYEKRREIYKKKKRIENVLKEKIMNKNPDEFHTGMVHSRIREDDNVLVKEKKIYDRKKIMEYERRKIKNETFNLYGLLKHVNKKIYNMQMNIPLRYVFNNTHEIYNENDEKCTLKADKKKFQKEGNLFEIKFKKMLNHKTRILDQIRKMDNNYINTYRNVDGYTVRIYKGKSAYKLFAPRGEAESQVVCYLRKGKQLRRCIGTLLLIGAEKWPLRNMPLSTTHFWVHSQQKL</sequence>